<dbReference type="PROSITE" id="PS51041">
    <property type="entry name" value="EMI"/>
    <property type="match status" value="1"/>
</dbReference>
<dbReference type="FunFam" id="2.170.300.10:FF:000041">
    <property type="entry name" value="Tyrosine protein kinase receptor tie-1, putative"/>
    <property type="match status" value="2"/>
</dbReference>
<dbReference type="Pfam" id="PF00053">
    <property type="entry name" value="EGF_laminin"/>
    <property type="match status" value="3"/>
</dbReference>
<dbReference type="SMART" id="SM00181">
    <property type="entry name" value="EGF"/>
    <property type="match status" value="7"/>
</dbReference>
<name>A0A8X6K813_TRICU</name>
<evidence type="ECO:0000256" key="1">
    <source>
        <dbReference type="ARBA" id="ARBA00022536"/>
    </source>
</evidence>
<feature type="chain" id="PRO_5036505591" evidence="7">
    <location>
        <begin position="22"/>
        <end position="629"/>
    </location>
</feature>
<dbReference type="Proteomes" id="UP000887116">
    <property type="component" value="Unassembled WGS sequence"/>
</dbReference>
<dbReference type="SMART" id="SM00180">
    <property type="entry name" value="EGF_Lam"/>
    <property type="match status" value="5"/>
</dbReference>
<dbReference type="Gene3D" id="2.170.300.10">
    <property type="entry name" value="Tie2 ligand-binding domain superfamily"/>
    <property type="match status" value="3"/>
</dbReference>
<dbReference type="PROSITE" id="PS50026">
    <property type="entry name" value="EGF_3"/>
    <property type="match status" value="1"/>
</dbReference>
<dbReference type="InterPro" id="IPR000742">
    <property type="entry name" value="EGF"/>
</dbReference>
<keyword evidence="3" id="KW-0677">Repeat</keyword>
<gene>
    <name evidence="10" type="ORF">TNCT_39922</name>
</gene>
<feature type="disulfide bond" evidence="5">
    <location>
        <begin position="213"/>
        <end position="222"/>
    </location>
</feature>
<keyword evidence="6" id="KW-0472">Membrane</keyword>
<reference evidence="10" key="1">
    <citation type="submission" date="2020-07" db="EMBL/GenBank/DDBJ databases">
        <title>Multicomponent nature underlies the extraordinary mechanical properties of spider dragline silk.</title>
        <authorList>
            <person name="Kono N."/>
            <person name="Nakamura H."/>
            <person name="Mori M."/>
            <person name="Yoshida Y."/>
            <person name="Ohtoshi R."/>
            <person name="Malay A.D."/>
            <person name="Moran D.A.P."/>
            <person name="Tomita M."/>
            <person name="Numata K."/>
            <person name="Arakawa K."/>
        </authorList>
    </citation>
    <scope>NUCLEOTIDE SEQUENCE</scope>
</reference>
<dbReference type="EMBL" id="BMAO01000163">
    <property type="protein sequence ID" value="GFQ64891.1"/>
    <property type="molecule type" value="Genomic_DNA"/>
</dbReference>
<comment type="caution">
    <text evidence="10">The sequence shown here is derived from an EMBL/GenBank/DDBJ whole genome shotgun (WGS) entry which is preliminary data.</text>
</comment>
<evidence type="ECO:0000259" key="9">
    <source>
        <dbReference type="PROSITE" id="PS51041"/>
    </source>
</evidence>
<evidence type="ECO:0000256" key="2">
    <source>
        <dbReference type="ARBA" id="ARBA00022729"/>
    </source>
</evidence>
<keyword evidence="1 5" id="KW-0245">EGF-like domain</keyword>
<evidence type="ECO:0000313" key="11">
    <source>
        <dbReference type="Proteomes" id="UP000887116"/>
    </source>
</evidence>
<accession>A0A8X6K813</accession>
<comment type="caution">
    <text evidence="5">Lacks conserved residue(s) required for the propagation of feature annotation.</text>
</comment>
<keyword evidence="6" id="KW-0812">Transmembrane</keyword>
<dbReference type="GO" id="GO:0005044">
    <property type="term" value="F:scavenger receptor activity"/>
    <property type="evidence" value="ECO:0007669"/>
    <property type="project" value="InterPro"/>
</dbReference>
<sequence length="629" mass="70162">MYFKKEVQYIIIILLTILSFSVEEDIKKEGPAVNHLCSKLESYTEEEEVTYNETYQEAVKEWCFSIPPRCTRFMTLYRKVNKTTPVSKTKVVYECCNGYEKIQNKCVAVCKDGCVNGKCVSPNTCSCEEGWQGSNCTQECEDGWYGEGCKMYCTCKNGAICDKKNGICYCSPGFVGKFCESICPKESYGKECENECKCLNGGICNFFDGTCSCPAGYIGEHCEKQCEEGFYGKECNESCSCNEQATIFCNHVDGACMCVPGWEGESCFKRCDLNSWGVYCINKCECPVNAICDHMSGNCSCRPGWYGPSCEEKCPVGFFGKECKMKCPDCLLQTGTCHHVTGWCSCPAGVRGSNCDLECPNNKYGENCNNDCLCTNNATCDPITGNCSCTAGWIGEDCSLPCPAGFYGLNCSFICNCTDNYDCDFIDGTCKCEEDSNDLLCMSLNQNFNNSTFIKEPHALSELSIMFLEGGLIAGLFLFVFFIFCIFKNVKQPTSSSRNENARTTNGPRQISSQKVTDFLESFNKRSSERLQAANNCKKEEDIELGGEEFRIPDCDKASSKKKSNFAIYIDSELTKRESNGELITPQIRYSKTGQIFCFSTGETNPEENVYADVEYETRNSEKSEEAVK</sequence>
<proteinExistence type="predicted"/>
<dbReference type="InterPro" id="IPR011489">
    <property type="entry name" value="EMI_domain"/>
</dbReference>
<dbReference type="PROSITE" id="PS00022">
    <property type="entry name" value="EGF_1"/>
    <property type="match status" value="4"/>
</dbReference>
<keyword evidence="2 7" id="KW-0732">Signal</keyword>
<evidence type="ECO:0000259" key="8">
    <source>
        <dbReference type="PROSITE" id="PS50026"/>
    </source>
</evidence>
<evidence type="ECO:0000256" key="7">
    <source>
        <dbReference type="SAM" id="SignalP"/>
    </source>
</evidence>
<evidence type="ECO:0000313" key="10">
    <source>
        <dbReference type="EMBL" id="GFQ64891.1"/>
    </source>
</evidence>
<evidence type="ECO:0000256" key="4">
    <source>
        <dbReference type="ARBA" id="ARBA00023157"/>
    </source>
</evidence>
<feature type="domain" description="EGF-like" evidence="8">
    <location>
        <begin position="193"/>
        <end position="223"/>
    </location>
</feature>
<keyword evidence="11" id="KW-1185">Reference proteome</keyword>
<feature type="signal peptide" evidence="7">
    <location>
        <begin position="1"/>
        <end position="21"/>
    </location>
</feature>
<feature type="transmembrane region" description="Helical" evidence="6">
    <location>
        <begin position="465"/>
        <end position="487"/>
    </location>
</feature>
<dbReference type="PANTHER" id="PTHR24043:SF8">
    <property type="entry name" value="EGF-LIKE DOMAIN-CONTAINING PROTEIN"/>
    <property type="match status" value="1"/>
</dbReference>
<dbReference type="PANTHER" id="PTHR24043">
    <property type="entry name" value="SCAVENGER RECEPTOR CLASS F"/>
    <property type="match status" value="1"/>
</dbReference>
<evidence type="ECO:0000256" key="6">
    <source>
        <dbReference type="SAM" id="Phobius"/>
    </source>
</evidence>
<dbReference type="PRINTS" id="PR00011">
    <property type="entry name" value="EGFLAMININ"/>
</dbReference>
<protein>
    <submittedName>
        <fullName evidence="10">Uncharacterized protein</fullName>
    </submittedName>
</protein>
<evidence type="ECO:0000256" key="3">
    <source>
        <dbReference type="ARBA" id="ARBA00022737"/>
    </source>
</evidence>
<dbReference type="OrthoDB" id="18487at2759"/>
<dbReference type="CDD" id="cd00055">
    <property type="entry name" value="EGF_Lam"/>
    <property type="match status" value="1"/>
</dbReference>
<feature type="domain" description="EMI" evidence="9">
    <location>
        <begin position="33"/>
        <end position="108"/>
    </location>
</feature>
<dbReference type="InterPro" id="IPR042635">
    <property type="entry name" value="MEGF10/SREC1/2-like"/>
</dbReference>
<evidence type="ECO:0000256" key="5">
    <source>
        <dbReference type="PROSITE-ProRule" id="PRU00076"/>
    </source>
</evidence>
<dbReference type="InterPro" id="IPR002049">
    <property type="entry name" value="LE_dom"/>
</dbReference>
<keyword evidence="6" id="KW-1133">Transmembrane helix</keyword>
<organism evidence="10 11">
    <name type="scientific">Trichonephila clavata</name>
    <name type="common">Joro spider</name>
    <name type="synonym">Nephila clavata</name>
    <dbReference type="NCBI Taxonomy" id="2740835"/>
    <lineage>
        <taxon>Eukaryota</taxon>
        <taxon>Metazoa</taxon>
        <taxon>Ecdysozoa</taxon>
        <taxon>Arthropoda</taxon>
        <taxon>Chelicerata</taxon>
        <taxon>Arachnida</taxon>
        <taxon>Araneae</taxon>
        <taxon>Araneomorphae</taxon>
        <taxon>Entelegynae</taxon>
        <taxon>Araneoidea</taxon>
        <taxon>Nephilidae</taxon>
        <taxon>Trichonephila</taxon>
    </lineage>
</organism>
<keyword evidence="4 5" id="KW-1015">Disulfide bond</keyword>
<dbReference type="AlphaFoldDB" id="A0A8X6K813"/>